<sequence>MLPLRFPNSGIRAKAARWGSQPQLAPMQGRPPTARSRPRPAVPARGDSCAGVAPTCRSAARGGSNRPHARPAATSLKGRQPPAGIAVCSVAPAKGVGCRAPTRGYRPWLALSPAARVAAPWQGGCQRARAIAACARVVTAA</sequence>
<evidence type="ECO:0000256" key="1">
    <source>
        <dbReference type="SAM" id="MobiDB-lite"/>
    </source>
</evidence>
<feature type="region of interest" description="Disordered" evidence="1">
    <location>
        <begin position="1"/>
        <end position="81"/>
    </location>
</feature>
<reference evidence="2 3" key="1">
    <citation type="journal article" date="2014" name="Agronomy (Basel)">
        <title>A Draft Genome Sequence for Ensete ventricosum, the Drought-Tolerant Tree Against Hunger.</title>
        <authorList>
            <person name="Harrison J."/>
            <person name="Moore K.A."/>
            <person name="Paszkiewicz K."/>
            <person name="Jones T."/>
            <person name="Grant M."/>
            <person name="Ambacheew D."/>
            <person name="Muzemil S."/>
            <person name="Studholme D.J."/>
        </authorList>
    </citation>
    <scope>NUCLEOTIDE SEQUENCE [LARGE SCALE GENOMIC DNA]</scope>
</reference>
<proteinExistence type="predicted"/>
<dbReference type="Proteomes" id="UP000287651">
    <property type="component" value="Unassembled WGS sequence"/>
</dbReference>
<comment type="caution">
    <text evidence="2">The sequence shown here is derived from an EMBL/GenBank/DDBJ whole genome shotgun (WGS) entry which is preliminary data.</text>
</comment>
<accession>A0A426X7Y1</accession>
<protein>
    <submittedName>
        <fullName evidence="2">Uncharacterized protein</fullName>
    </submittedName>
</protein>
<dbReference type="AlphaFoldDB" id="A0A426X7Y1"/>
<evidence type="ECO:0000313" key="2">
    <source>
        <dbReference type="EMBL" id="RRT35585.1"/>
    </source>
</evidence>
<evidence type="ECO:0000313" key="3">
    <source>
        <dbReference type="Proteomes" id="UP000287651"/>
    </source>
</evidence>
<organism evidence="2 3">
    <name type="scientific">Ensete ventricosum</name>
    <name type="common">Abyssinian banana</name>
    <name type="synonym">Musa ensete</name>
    <dbReference type="NCBI Taxonomy" id="4639"/>
    <lineage>
        <taxon>Eukaryota</taxon>
        <taxon>Viridiplantae</taxon>
        <taxon>Streptophyta</taxon>
        <taxon>Embryophyta</taxon>
        <taxon>Tracheophyta</taxon>
        <taxon>Spermatophyta</taxon>
        <taxon>Magnoliopsida</taxon>
        <taxon>Liliopsida</taxon>
        <taxon>Zingiberales</taxon>
        <taxon>Musaceae</taxon>
        <taxon>Ensete</taxon>
    </lineage>
</organism>
<name>A0A426X7Y1_ENSVE</name>
<dbReference type="EMBL" id="AMZH03024821">
    <property type="protein sequence ID" value="RRT35585.1"/>
    <property type="molecule type" value="Genomic_DNA"/>
</dbReference>
<gene>
    <name evidence="2" type="ORF">B296_00048542</name>
</gene>